<reference evidence="5" key="2">
    <citation type="submission" date="2020-05" db="UniProtKB">
        <authorList>
            <consortium name="EnsemblMetazoa"/>
        </authorList>
    </citation>
    <scope>IDENTIFICATION</scope>
    <source>
        <strain evidence="5">IAEA</strain>
    </source>
</reference>
<dbReference type="SMART" id="SM00228">
    <property type="entry name" value="PDZ"/>
    <property type="match status" value="1"/>
</dbReference>
<name>A0A1A9WLV9_9MUSC</name>
<evidence type="ECO:0000259" key="3">
    <source>
        <dbReference type="PROSITE" id="PS50003"/>
    </source>
</evidence>
<feature type="region of interest" description="Disordered" evidence="1">
    <location>
        <begin position="790"/>
        <end position="842"/>
    </location>
</feature>
<organism evidence="5 6">
    <name type="scientific">Glossina brevipalpis</name>
    <dbReference type="NCBI Taxonomy" id="37001"/>
    <lineage>
        <taxon>Eukaryota</taxon>
        <taxon>Metazoa</taxon>
        <taxon>Ecdysozoa</taxon>
        <taxon>Arthropoda</taxon>
        <taxon>Hexapoda</taxon>
        <taxon>Insecta</taxon>
        <taxon>Pterygota</taxon>
        <taxon>Neoptera</taxon>
        <taxon>Endopterygota</taxon>
        <taxon>Diptera</taxon>
        <taxon>Brachycera</taxon>
        <taxon>Muscomorpha</taxon>
        <taxon>Hippoboscoidea</taxon>
        <taxon>Glossinidae</taxon>
        <taxon>Glossina</taxon>
    </lineage>
</organism>
<feature type="region of interest" description="Disordered" evidence="1">
    <location>
        <begin position="745"/>
        <end position="766"/>
    </location>
</feature>
<keyword evidence="2" id="KW-0812">Transmembrane</keyword>
<evidence type="ECO:0000313" key="5">
    <source>
        <dbReference type="EnsemblMetazoa" id="GBRI024303-PA"/>
    </source>
</evidence>
<feature type="region of interest" description="Disordered" evidence="1">
    <location>
        <begin position="1447"/>
        <end position="1484"/>
    </location>
</feature>
<dbReference type="PROSITE" id="PS50106">
    <property type="entry name" value="PDZ"/>
    <property type="match status" value="1"/>
</dbReference>
<feature type="domain" description="PH" evidence="3">
    <location>
        <begin position="1719"/>
        <end position="1943"/>
    </location>
</feature>
<feature type="transmembrane region" description="Helical" evidence="2">
    <location>
        <begin position="48"/>
        <end position="70"/>
    </location>
</feature>
<accession>A0A1A9WLV9</accession>
<dbReference type="VEuPathDB" id="VectorBase:GBRI024303"/>
<feature type="region of interest" description="Disordered" evidence="1">
    <location>
        <begin position="86"/>
        <end position="114"/>
    </location>
</feature>
<dbReference type="STRING" id="37001.A0A1A9WLV9"/>
<feature type="compositionally biased region" description="Acidic residues" evidence="1">
    <location>
        <begin position="756"/>
        <end position="766"/>
    </location>
</feature>
<dbReference type="Proteomes" id="UP000091820">
    <property type="component" value="Unassembled WGS sequence"/>
</dbReference>
<feature type="compositionally biased region" description="Basic residues" evidence="1">
    <location>
        <begin position="1268"/>
        <end position="1282"/>
    </location>
</feature>
<evidence type="ECO:0000256" key="2">
    <source>
        <dbReference type="SAM" id="Phobius"/>
    </source>
</evidence>
<feature type="compositionally biased region" description="Basic and acidic residues" evidence="1">
    <location>
        <begin position="1184"/>
        <end position="1193"/>
    </location>
</feature>
<dbReference type="InterPro" id="IPR001849">
    <property type="entry name" value="PH_domain"/>
</dbReference>
<keyword evidence="6" id="KW-1185">Reference proteome</keyword>
<feature type="compositionally biased region" description="Polar residues" evidence="1">
    <location>
        <begin position="823"/>
        <end position="833"/>
    </location>
</feature>
<dbReference type="EnsemblMetazoa" id="GBRI024303-RA">
    <property type="protein sequence ID" value="GBRI024303-PA"/>
    <property type="gene ID" value="GBRI024303"/>
</dbReference>
<dbReference type="PANTHER" id="PTHR47644:SF1">
    <property type="entry name" value="PDZ DOMAIN-CONTAINING PROTEIN"/>
    <property type="match status" value="1"/>
</dbReference>
<feature type="compositionally biased region" description="Basic and acidic residues" evidence="1">
    <location>
        <begin position="1447"/>
        <end position="1482"/>
    </location>
</feature>
<keyword evidence="2" id="KW-0472">Membrane</keyword>
<dbReference type="InterPro" id="IPR036034">
    <property type="entry name" value="PDZ_sf"/>
</dbReference>
<evidence type="ECO:0000259" key="4">
    <source>
        <dbReference type="PROSITE" id="PS50106"/>
    </source>
</evidence>
<dbReference type="Gene3D" id="2.30.29.30">
    <property type="entry name" value="Pleckstrin-homology domain (PH domain)/Phosphotyrosine-binding domain (PTB)"/>
    <property type="match status" value="2"/>
</dbReference>
<dbReference type="SUPFAM" id="SSF50156">
    <property type="entry name" value="PDZ domain-like"/>
    <property type="match status" value="1"/>
</dbReference>
<dbReference type="SMART" id="SM00233">
    <property type="entry name" value="PH"/>
    <property type="match status" value="2"/>
</dbReference>
<feature type="compositionally biased region" description="Basic and acidic residues" evidence="1">
    <location>
        <begin position="1157"/>
        <end position="1166"/>
    </location>
</feature>
<evidence type="ECO:0000256" key="1">
    <source>
        <dbReference type="SAM" id="MobiDB-lite"/>
    </source>
</evidence>
<reference evidence="6" key="1">
    <citation type="submission" date="2014-03" db="EMBL/GenBank/DDBJ databases">
        <authorList>
            <person name="Aksoy S."/>
            <person name="Warren W."/>
            <person name="Wilson R.K."/>
        </authorList>
    </citation>
    <scope>NUCLEOTIDE SEQUENCE [LARGE SCALE GENOMIC DNA]</scope>
    <source>
        <strain evidence="6">IAEA</strain>
    </source>
</reference>
<dbReference type="PANTHER" id="PTHR47644">
    <property type="entry name" value="AGAP008221-PA"/>
    <property type="match status" value="1"/>
</dbReference>
<dbReference type="Gene3D" id="2.30.42.10">
    <property type="match status" value="1"/>
</dbReference>
<dbReference type="InterPro" id="IPR001478">
    <property type="entry name" value="PDZ"/>
</dbReference>
<feature type="region of interest" description="Disordered" evidence="1">
    <location>
        <begin position="1127"/>
        <end position="1306"/>
    </location>
</feature>
<feature type="region of interest" description="Disordered" evidence="1">
    <location>
        <begin position="1320"/>
        <end position="1340"/>
    </location>
</feature>
<proteinExistence type="predicted"/>
<dbReference type="SUPFAM" id="SSF50729">
    <property type="entry name" value="PH domain-like"/>
    <property type="match status" value="2"/>
</dbReference>
<feature type="compositionally biased region" description="Low complexity" evidence="1">
    <location>
        <begin position="1140"/>
        <end position="1153"/>
    </location>
</feature>
<dbReference type="Pfam" id="PF00595">
    <property type="entry name" value="PDZ"/>
    <property type="match status" value="1"/>
</dbReference>
<dbReference type="PROSITE" id="PS50003">
    <property type="entry name" value="PH_DOMAIN"/>
    <property type="match status" value="1"/>
</dbReference>
<dbReference type="Pfam" id="PF00169">
    <property type="entry name" value="PH"/>
    <property type="match status" value="2"/>
</dbReference>
<protein>
    <submittedName>
        <fullName evidence="5">Uncharacterized protein</fullName>
    </submittedName>
</protein>
<feature type="compositionally biased region" description="Polar residues" evidence="1">
    <location>
        <begin position="1295"/>
        <end position="1304"/>
    </location>
</feature>
<feature type="domain" description="PDZ" evidence="4">
    <location>
        <begin position="1628"/>
        <end position="1706"/>
    </location>
</feature>
<sequence>MFVKIPFKETKFKKKKKTFGFFNKRNDMAAIIEDEEEGSSNLKLTFRLASFLTFDFISFYLFLIGLHHAVSLGTIDSSMKPSCSTQIDRNYDSEDENTGRRKLRHTSSTELYSRPSQYSKGDIREQYCLTDRQLNTIERSRRDRFFGCLSRRATPQSLLGGCVGRRVPSDENLAAYAPFYKYPRYPNQYPHEINETVNKMDLDSSYFRRQPASILSTSKMVDTSSTENRRSWIETSQQQSLYHNNNNNNNNDNENLTYFNEESSYHCPSNMGAPGPPTPRTKHVSFARSHTLTSFDDFNVGFRSLGRIKTAQSQERLIGGKKPIGHVDSYYDTLPAYVGQLPVLGSGSTIHMITQPPSLLQHGHSHRGHAHHGHLSHMHAYPTSFRTDQNVQTQQPTAALLTPRPLMDDITALNVMQGPLITCNAQNIIPQSPEIIVVEKKFRNAMKTQATQTDIRKHEFEESLALSPRTTHRVKVVSQGAQTNGLQNGKPLTKSLSQIPNMIPKVADNDTQPCSHEIIYRTQSEEPPRSPLEINFSYYQPPPPPEYQNQKKELSSLQKDDSFFYESNSLPRRTCGYRLDTDFHSLPRRDLQNLQDICKHITECAELMGDVSSDYTSDLLPPPQEYCHDDDDSLVNAQTYPKETKDFQRRQSSTISAEIKSDTPFRRDDVRRQSMPIYVKTEKLIDLDYSKKSKKFFRKSFRDDMSDEKEIIIDFKPYSSQNLPNYKTFKQETQRKKLEVESAADTFLKEPTETLSAEDSDQSDDQAYDPVYENVQHYNYKIPAVEEAVCSDQEDKPEEEKVPTAISAPASPLKEEPIGRASTYPSSDSLANDNTRDHSDGHWNESEVTVLTAEQRSEASFNSNLLLTPSTRRKHLLLQHQQRSSVDTDALDLEEQFTDQSPTISQASSTIKTKSPVTAQQDVKDPNLVLQVNVPKIISPSIEVESSSDTKLPTLVSPRQYRKNATASPIQQTEQRRSSEISLSYLNMLGDNHRKQSAGNADVSECSTNTNTDDYGTCTDTSRRTAGMRTTFTTTTTTTSSSSTTQVPGEKELRFQAFILKLTFKLEKLVNALVAKIILDVSTQSSQMDKTHGESSFESASSLYSLKGEALQEDDLSLEPKSKADLSLNLTPYPTDMAKTSPTHSISSTSSGSYNVGERRITELEKSSPASSLQRETLLVQKESVSDDERSELRYSSSGYYESPHDDEFQKKKARRCRREDEERKRQRKSSIKLDIEKENMRALTSPLKKSPDSQKGSHLVESISPIKLKRFRPKIRRQLRRSSKDDTLPRQRKISLSPNQNQPEKLLDVTVTASPMKNSEITSSANGQKEPSSKLTNSLTPTYLKSSSDACQLKAKSIESLNRSVSPGSDSVFYSEVDANNAEANSGHCSHCGKEVEEPSVVCGDSVESLPYIDNEPDIVKPPSDFADSPVISKTTQRLYKKMDKRFRSEERYQGERGRHYKSRKENIRAKSEERNQELSKKSTTNIRLVGSSPCILPETSSENKQQTIYIGHYDCSRYARLTDSDIWAQLDHQSLERQRDRRLSTDSERSFYTKYQVILHRLVQRRCTLEMYHRQKNDMFQLITSNSKQTSLRRKLEELLKLMLLVWARESHVVAVLTKGKCGSDKTVVVKSDSGEFGFRIHGSKPVVVAAIEPETPAESSGLEVGDIIISVNGVQVLDKHHTEVVKIAHDGCEKLELEVARTLGVLMNEQQEAPVQIIYSGYLWRQSGQAKGAPDTKKWVQRWFVLRSDNCLYYYKTEEDSQPVGAMIMSKHIVEACPPKIGKPHAFKVDSGEGIPIYVAADSEDLANRWMGVLKKAAAQENSWLDKSARNLYKTPTNITRPDCFGYLMKLGSKWCGWSKRYCVLKDACLYFFQDANSKSALGMVCLHGYKVASMPTGASGKKNSFEIVPPESKLRHYYFYTESEMEKKRWISALEYSIDRWIKSG</sequence>
<feature type="compositionally biased region" description="Basic and acidic residues" evidence="1">
    <location>
        <begin position="1232"/>
        <end position="1241"/>
    </location>
</feature>
<dbReference type="InterPro" id="IPR011993">
    <property type="entry name" value="PH-like_dom_sf"/>
</dbReference>
<feature type="region of interest" description="Disordered" evidence="1">
    <location>
        <begin position="522"/>
        <end position="550"/>
    </location>
</feature>
<evidence type="ECO:0000313" key="6">
    <source>
        <dbReference type="Proteomes" id="UP000091820"/>
    </source>
</evidence>
<keyword evidence="2" id="KW-1133">Transmembrane helix</keyword>